<dbReference type="KEGG" id="dpx:DAPPUDRAFT_105551"/>
<gene>
    <name evidence="1" type="ORF">DAPPUDRAFT_105551</name>
</gene>
<dbReference type="EMBL" id="GL732559">
    <property type="protein sequence ID" value="EFX77936.1"/>
    <property type="molecule type" value="Genomic_DNA"/>
</dbReference>
<dbReference type="InParanoid" id="E9GR26"/>
<sequence>MISMQMRLMKLGITILANFSDCYNTLNNGETELYETSSNIANVFFYNSYKSSMFGPNSPGDLTGKLSNHVLHVDDLQPQVMKEDLAMAKPNLEDEIERKDLKKDLETSVSKHDLEVVFGEYGPLEHIKTKLGITILANFSDCYNTLNNGETELYETSSNIANVFFYNSYKSSMFGPNSPGDLTGKLSNHVLHVDDLQPQVMKEDLAMAKPNLEDEIERKDLKKDLETSVSKHDLEVVFGEYGPLEHIKTFHGD</sequence>
<protein>
    <submittedName>
        <fullName evidence="1">Uncharacterized protein</fullName>
    </submittedName>
</protein>
<keyword evidence="2" id="KW-1185">Reference proteome</keyword>
<name>E9GR26_DAPPU</name>
<evidence type="ECO:0000313" key="2">
    <source>
        <dbReference type="Proteomes" id="UP000000305"/>
    </source>
</evidence>
<reference evidence="1 2" key="1">
    <citation type="journal article" date="2011" name="Science">
        <title>The ecoresponsive genome of Daphnia pulex.</title>
        <authorList>
            <person name="Colbourne J.K."/>
            <person name="Pfrender M.E."/>
            <person name="Gilbert D."/>
            <person name="Thomas W.K."/>
            <person name="Tucker A."/>
            <person name="Oakley T.H."/>
            <person name="Tokishita S."/>
            <person name="Aerts A."/>
            <person name="Arnold G.J."/>
            <person name="Basu M.K."/>
            <person name="Bauer D.J."/>
            <person name="Caceres C.E."/>
            <person name="Carmel L."/>
            <person name="Casola C."/>
            <person name="Choi J.H."/>
            <person name="Detter J.C."/>
            <person name="Dong Q."/>
            <person name="Dusheyko S."/>
            <person name="Eads B.D."/>
            <person name="Frohlich T."/>
            <person name="Geiler-Samerotte K.A."/>
            <person name="Gerlach D."/>
            <person name="Hatcher P."/>
            <person name="Jogdeo S."/>
            <person name="Krijgsveld J."/>
            <person name="Kriventseva E.V."/>
            <person name="Kultz D."/>
            <person name="Laforsch C."/>
            <person name="Lindquist E."/>
            <person name="Lopez J."/>
            <person name="Manak J.R."/>
            <person name="Muller J."/>
            <person name="Pangilinan J."/>
            <person name="Patwardhan R.P."/>
            <person name="Pitluck S."/>
            <person name="Pritham E.J."/>
            <person name="Rechtsteiner A."/>
            <person name="Rho M."/>
            <person name="Rogozin I.B."/>
            <person name="Sakarya O."/>
            <person name="Salamov A."/>
            <person name="Schaack S."/>
            <person name="Shapiro H."/>
            <person name="Shiga Y."/>
            <person name="Skalitzky C."/>
            <person name="Smith Z."/>
            <person name="Souvorov A."/>
            <person name="Sung W."/>
            <person name="Tang Z."/>
            <person name="Tsuchiya D."/>
            <person name="Tu H."/>
            <person name="Vos H."/>
            <person name="Wang M."/>
            <person name="Wolf Y.I."/>
            <person name="Yamagata H."/>
            <person name="Yamada T."/>
            <person name="Ye Y."/>
            <person name="Shaw J.R."/>
            <person name="Andrews J."/>
            <person name="Crease T.J."/>
            <person name="Tang H."/>
            <person name="Lucas S.M."/>
            <person name="Robertson H.M."/>
            <person name="Bork P."/>
            <person name="Koonin E.V."/>
            <person name="Zdobnov E.M."/>
            <person name="Grigoriev I.V."/>
            <person name="Lynch M."/>
            <person name="Boore J.L."/>
        </authorList>
    </citation>
    <scope>NUCLEOTIDE SEQUENCE [LARGE SCALE GENOMIC DNA]</scope>
</reference>
<dbReference type="AlphaFoldDB" id="E9GR26"/>
<accession>E9GR26</accession>
<evidence type="ECO:0000313" key="1">
    <source>
        <dbReference type="EMBL" id="EFX77936.1"/>
    </source>
</evidence>
<dbReference type="HOGENOM" id="CLU_1099451_0_0_1"/>
<organism evidence="1 2">
    <name type="scientific">Daphnia pulex</name>
    <name type="common">Water flea</name>
    <dbReference type="NCBI Taxonomy" id="6669"/>
    <lineage>
        <taxon>Eukaryota</taxon>
        <taxon>Metazoa</taxon>
        <taxon>Ecdysozoa</taxon>
        <taxon>Arthropoda</taxon>
        <taxon>Crustacea</taxon>
        <taxon>Branchiopoda</taxon>
        <taxon>Diplostraca</taxon>
        <taxon>Cladocera</taxon>
        <taxon>Anomopoda</taxon>
        <taxon>Daphniidae</taxon>
        <taxon>Daphnia</taxon>
    </lineage>
</organism>
<proteinExistence type="predicted"/>
<dbReference type="Proteomes" id="UP000000305">
    <property type="component" value="Unassembled WGS sequence"/>
</dbReference>